<name>A0A9P6IX36_9FUNG</name>
<dbReference type="Proteomes" id="UP000749646">
    <property type="component" value="Unassembled WGS sequence"/>
</dbReference>
<sequence>MATFFVQCPMISSSTSSSTSSSSPSYVPNFSGLVNKQAASYELIADSLGSLDPMIVAKIRAEEQHKARQGQGQQQQRKRNRSGQNEGSKRSRNNNNNNSDKDYYKEGDDDDHNHNHNNKKHGHNDDDDDVDDDDDWQDPYGLIKHSRRGGPPLPVLIKKTELAVVDLKVLVKHSDIPKDSKQMLVERLERYHLKAKVASRQMQVLQSRTEGCLDGLVIRNMYLIRELDRLQHQQELLRKERTFGLWDRLINLASGGTGTGLATSERKVVQLYQSSMEDARRNVRDLIFKTQLVVESLDILEDTLMSISELTVLEKKQQRSGHSEVMAQIWTRLGGNRLEVESFGDNLDLLENMDGQRMAAKGQISAALLKLTSFEIEMGNLNEKIADAVIVGASQQQPLVPSSSIPTEQQQQQQEEEGLGVEASSLREHIEHIEVVSRRLKYRSFIADETLRARANGGGDGDDDGSSSL</sequence>
<feature type="compositionally biased region" description="Basic and acidic residues" evidence="1">
    <location>
        <begin position="99"/>
        <end position="114"/>
    </location>
</feature>
<accession>A0A9P6IX36</accession>
<feature type="region of interest" description="Disordered" evidence="1">
    <location>
        <begin position="62"/>
        <end position="152"/>
    </location>
</feature>
<evidence type="ECO:0000313" key="3">
    <source>
        <dbReference type="Proteomes" id="UP000749646"/>
    </source>
</evidence>
<protein>
    <submittedName>
        <fullName evidence="2">Uncharacterized protein</fullName>
    </submittedName>
</protein>
<feature type="compositionally biased region" description="Low complexity" evidence="1">
    <location>
        <begin position="12"/>
        <end position="25"/>
    </location>
</feature>
<feature type="region of interest" description="Disordered" evidence="1">
    <location>
        <begin position="399"/>
        <end position="423"/>
    </location>
</feature>
<comment type="caution">
    <text evidence="2">The sequence shown here is derived from an EMBL/GenBank/DDBJ whole genome shotgun (WGS) entry which is preliminary data.</text>
</comment>
<evidence type="ECO:0000313" key="2">
    <source>
        <dbReference type="EMBL" id="KAF9951810.1"/>
    </source>
</evidence>
<feature type="region of interest" description="Disordered" evidence="1">
    <location>
        <begin position="12"/>
        <end position="31"/>
    </location>
</feature>
<gene>
    <name evidence="2" type="ORF">BGZ65_005742</name>
</gene>
<reference evidence="2" key="1">
    <citation type="journal article" date="2020" name="Fungal Divers.">
        <title>Resolving the Mortierellaceae phylogeny through synthesis of multi-gene phylogenetics and phylogenomics.</title>
        <authorList>
            <person name="Vandepol N."/>
            <person name="Liber J."/>
            <person name="Desiro A."/>
            <person name="Na H."/>
            <person name="Kennedy M."/>
            <person name="Barry K."/>
            <person name="Grigoriev I.V."/>
            <person name="Miller A.N."/>
            <person name="O'Donnell K."/>
            <person name="Stajich J.E."/>
            <person name="Bonito G."/>
        </authorList>
    </citation>
    <scope>NUCLEOTIDE SEQUENCE</scope>
    <source>
        <strain evidence="2">MES-2147</strain>
    </source>
</reference>
<proteinExistence type="predicted"/>
<dbReference type="OrthoDB" id="4179406at2759"/>
<organism evidence="2 3">
    <name type="scientific">Modicella reniformis</name>
    <dbReference type="NCBI Taxonomy" id="1440133"/>
    <lineage>
        <taxon>Eukaryota</taxon>
        <taxon>Fungi</taxon>
        <taxon>Fungi incertae sedis</taxon>
        <taxon>Mucoromycota</taxon>
        <taxon>Mortierellomycotina</taxon>
        <taxon>Mortierellomycetes</taxon>
        <taxon>Mortierellales</taxon>
        <taxon>Mortierellaceae</taxon>
        <taxon>Modicella</taxon>
    </lineage>
</organism>
<dbReference type="AlphaFoldDB" id="A0A9P6IX36"/>
<feature type="compositionally biased region" description="Acidic residues" evidence="1">
    <location>
        <begin position="125"/>
        <end position="137"/>
    </location>
</feature>
<dbReference type="EMBL" id="JAAAHW010007050">
    <property type="protein sequence ID" value="KAF9951810.1"/>
    <property type="molecule type" value="Genomic_DNA"/>
</dbReference>
<keyword evidence="3" id="KW-1185">Reference proteome</keyword>
<evidence type="ECO:0000256" key="1">
    <source>
        <dbReference type="SAM" id="MobiDB-lite"/>
    </source>
</evidence>